<dbReference type="AlphaFoldDB" id="A0A356LCQ1"/>
<keyword evidence="6" id="KW-0489">Methyltransferase</keyword>
<dbReference type="EMBL" id="DOEK01000008">
    <property type="protein sequence ID" value="HBP28780.1"/>
    <property type="molecule type" value="Genomic_DNA"/>
</dbReference>
<evidence type="ECO:0000256" key="2">
    <source>
        <dbReference type="ARBA" id="ARBA00016549"/>
    </source>
</evidence>
<evidence type="ECO:0000313" key="7">
    <source>
        <dbReference type="Proteomes" id="UP000264036"/>
    </source>
</evidence>
<evidence type="ECO:0000256" key="3">
    <source>
        <dbReference type="ARBA" id="ARBA00029596"/>
    </source>
</evidence>
<keyword evidence="6" id="KW-0808">Transferase</keyword>
<comment type="cofactor">
    <cofactor evidence="1">
        <name>a divalent metal cation</name>
        <dbReference type="ChEBI" id="CHEBI:60240"/>
    </cofactor>
</comment>
<protein>
    <recommendedName>
        <fullName evidence="2">Putative 4-hydroxy-4-methyl-2-oxoglutarate aldolase</fullName>
    </recommendedName>
    <alternativeName>
        <fullName evidence="3">Regulator of ribonuclease activity homolog</fullName>
    </alternativeName>
    <alternativeName>
        <fullName evidence="4">RraA-like protein</fullName>
    </alternativeName>
</protein>
<feature type="binding site" evidence="5">
    <location>
        <position position="121"/>
    </location>
    <ligand>
        <name>substrate</name>
    </ligand>
</feature>
<evidence type="ECO:0000256" key="4">
    <source>
        <dbReference type="ARBA" id="ARBA00030169"/>
    </source>
</evidence>
<comment type="cofactor">
    <cofactor evidence="5">
        <name>Mg(2+)</name>
        <dbReference type="ChEBI" id="CHEBI:18420"/>
    </cofactor>
</comment>
<sequence length="224" mass="23627">MTQQDLSIEINPSSPVLEPGIAAALQQIVTPHLSDNLHRQVGVVGLKRYNRTGKLVGTAVTVKTRAGDNLYIYKAMTLLEPGHVLVIDAAGDVSNACIGEIMKKYLQQRGCAGIIVNGAIRDVAAFENDSFPCYARGNVHRGPYKEGPGQINVPVSIGGQVIAPGDVVVADEDGIVCFPAGQAQALIAAARAHADKEETIMNEIASGAKEQSWLHPLLAAKGLS</sequence>
<dbReference type="GO" id="GO:0032259">
    <property type="term" value="P:methylation"/>
    <property type="evidence" value="ECO:0007669"/>
    <property type="project" value="UniProtKB-KW"/>
</dbReference>
<gene>
    <name evidence="6" type="ORF">DD666_05125</name>
</gene>
<dbReference type="NCBIfam" id="NF004850">
    <property type="entry name" value="PRK06201.1"/>
    <property type="match status" value="1"/>
</dbReference>
<comment type="caution">
    <text evidence="6">The sequence shown here is derived from an EMBL/GenBank/DDBJ whole genome shotgun (WGS) entry which is preliminary data.</text>
</comment>
<dbReference type="Pfam" id="PF03737">
    <property type="entry name" value="RraA-like"/>
    <property type="match status" value="1"/>
</dbReference>
<evidence type="ECO:0000256" key="5">
    <source>
        <dbReference type="PIRSR" id="PIRSR605493-1"/>
    </source>
</evidence>
<proteinExistence type="predicted"/>
<accession>A0A356LCQ1</accession>
<dbReference type="CDD" id="cd16841">
    <property type="entry name" value="RraA_family"/>
    <property type="match status" value="1"/>
</dbReference>
<reference evidence="6 7" key="1">
    <citation type="journal article" date="2018" name="Nat. Biotechnol.">
        <title>A standardized bacterial taxonomy based on genome phylogeny substantially revises the tree of life.</title>
        <authorList>
            <person name="Parks D.H."/>
            <person name="Chuvochina M."/>
            <person name="Waite D.W."/>
            <person name="Rinke C."/>
            <person name="Skarshewski A."/>
            <person name="Chaumeil P.A."/>
            <person name="Hugenholtz P."/>
        </authorList>
    </citation>
    <scope>NUCLEOTIDE SEQUENCE [LARGE SCALE GENOMIC DNA]</scope>
    <source>
        <strain evidence="6">UBA10707</strain>
    </source>
</reference>
<dbReference type="PANTHER" id="PTHR33254">
    <property type="entry name" value="4-HYDROXY-4-METHYL-2-OXOGLUTARATE ALDOLASE 3-RELATED"/>
    <property type="match status" value="1"/>
</dbReference>
<dbReference type="SUPFAM" id="SSF89562">
    <property type="entry name" value="RraA-like"/>
    <property type="match status" value="1"/>
</dbReference>
<dbReference type="GO" id="GO:0046872">
    <property type="term" value="F:metal ion binding"/>
    <property type="evidence" value="ECO:0007669"/>
    <property type="project" value="UniProtKB-KW"/>
</dbReference>
<feature type="binding site" evidence="5">
    <location>
        <position position="122"/>
    </location>
    <ligand>
        <name>Mg(2+)</name>
        <dbReference type="ChEBI" id="CHEBI:18420"/>
    </ligand>
</feature>
<dbReference type="InterPro" id="IPR005493">
    <property type="entry name" value="RraA/RraA-like"/>
</dbReference>
<keyword evidence="5" id="KW-0479">Metal-binding</keyword>
<dbReference type="InterPro" id="IPR036704">
    <property type="entry name" value="RraA/RraA-like_sf"/>
</dbReference>
<dbReference type="GO" id="GO:0008168">
    <property type="term" value="F:methyltransferase activity"/>
    <property type="evidence" value="ECO:0007669"/>
    <property type="project" value="UniProtKB-KW"/>
</dbReference>
<dbReference type="Proteomes" id="UP000264036">
    <property type="component" value="Unassembled WGS sequence"/>
</dbReference>
<feature type="binding site" evidence="5">
    <location>
        <begin position="99"/>
        <end position="102"/>
    </location>
    <ligand>
        <name>substrate</name>
    </ligand>
</feature>
<evidence type="ECO:0000313" key="6">
    <source>
        <dbReference type="EMBL" id="HBP28780.1"/>
    </source>
</evidence>
<organism evidence="6 7">
    <name type="scientific">Advenella kashmirensis</name>
    <dbReference type="NCBI Taxonomy" id="310575"/>
    <lineage>
        <taxon>Bacteria</taxon>
        <taxon>Pseudomonadati</taxon>
        <taxon>Pseudomonadota</taxon>
        <taxon>Betaproteobacteria</taxon>
        <taxon>Burkholderiales</taxon>
        <taxon>Alcaligenaceae</taxon>
    </lineage>
</organism>
<evidence type="ECO:0000256" key="1">
    <source>
        <dbReference type="ARBA" id="ARBA00001968"/>
    </source>
</evidence>
<dbReference type="PANTHER" id="PTHR33254:SF4">
    <property type="entry name" value="4-HYDROXY-4-METHYL-2-OXOGLUTARATE ALDOLASE 3-RELATED"/>
    <property type="match status" value="1"/>
</dbReference>
<keyword evidence="5" id="KW-0460">Magnesium</keyword>
<dbReference type="Gene3D" id="3.50.30.40">
    <property type="entry name" value="Ribonuclease E inhibitor RraA/RraA-like"/>
    <property type="match status" value="1"/>
</dbReference>
<name>A0A356LCQ1_9BURK</name>